<dbReference type="EMBL" id="JACHDZ010000011">
    <property type="protein sequence ID" value="MBB5346226.1"/>
    <property type="molecule type" value="Genomic_DNA"/>
</dbReference>
<gene>
    <name evidence="1" type="ORF">HDF10_004236</name>
</gene>
<comment type="caution">
    <text evidence="1">The sequence shown here is derived from an EMBL/GenBank/DDBJ whole genome shotgun (WGS) entry which is preliminary data.</text>
</comment>
<protein>
    <submittedName>
        <fullName evidence="1">Uncharacterized protein</fullName>
    </submittedName>
</protein>
<name>A0A7W8JC41_9BACT</name>
<reference evidence="1 2" key="1">
    <citation type="submission" date="2020-08" db="EMBL/GenBank/DDBJ databases">
        <title>Genomic Encyclopedia of Type Strains, Phase IV (KMG-V): Genome sequencing to study the core and pangenomes of soil and plant-associated prokaryotes.</title>
        <authorList>
            <person name="Whitman W."/>
        </authorList>
    </citation>
    <scope>NUCLEOTIDE SEQUENCE [LARGE SCALE GENOMIC DNA]</scope>
    <source>
        <strain evidence="1 2">M8US30</strain>
    </source>
</reference>
<dbReference type="Proteomes" id="UP000569092">
    <property type="component" value="Unassembled WGS sequence"/>
</dbReference>
<dbReference type="AlphaFoldDB" id="A0A7W8JC41"/>
<proteinExistence type="predicted"/>
<organism evidence="1 2">
    <name type="scientific">Tunturiibacter lichenicola</name>
    <dbReference type="NCBI Taxonomy" id="2051959"/>
    <lineage>
        <taxon>Bacteria</taxon>
        <taxon>Pseudomonadati</taxon>
        <taxon>Acidobacteriota</taxon>
        <taxon>Terriglobia</taxon>
        <taxon>Terriglobales</taxon>
        <taxon>Acidobacteriaceae</taxon>
        <taxon>Tunturiibacter</taxon>
    </lineage>
</organism>
<accession>A0A7W8JC41</accession>
<evidence type="ECO:0000313" key="2">
    <source>
        <dbReference type="Proteomes" id="UP000569092"/>
    </source>
</evidence>
<evidence type="ECO:0000313" key="1">
    <source>
        <dbReference type="EMBL" id="MBB5346226.1"/>
    </source>
</evidence>
<sequence length="102" mass="11496">MFRNDLVDRDDPRFAAVSRRPGMRLSLAVLAYRGRGEVDPDSFDDAADMLCGLSTLHGLAHLVLEDKAAHFFRGANSKNFIKNYLPKVIERLYPAMQATQDK</sequence>